<dbReference type="Gene3D" id="3.30.1330.80">
    <property type="entry name" value="Hypothetical protein, similar to alpha- acetolactate decarboxylase, domain 2"/>
    <property type="match status" value="1"/>
</dbReference>
<sequence>MQTHCLRFTPGQDLKQELQAFAQAQALEAGIILTALGSLTQASLRFAAAPEATIIASPLELISLSGTLSRHGMHLHGAVADAQGQVYGGHIMPGCLIRTTAEIAIANLPHLRLHRQPDPVTGYLELVVEALP</sequence>
<feature type="domain" description="PPC" evidence="1">
    <location>
        <begin position="1"/>
        <end position="129"/>
    </location>
</feature>
<evidence type="ECO:0000259" key="1">
    <source>
        <dbReference type="PROSITE" id="PS51742"/>
    </source>
</evidence>
<protein>
    <submittedName>
        <fullName evidence="2">DNA-binding protein</fullName>
    </submittedName>
</protein>
<evidence type="ECO:0000313" key="2">
    <source>
        <dbReference type="EMBL" id="MEP0945369.1"/>
    </source>
</evidence>
<dbReference type="Pfam" id="PF03479">
    <property type="entry name" value="PCC"/>
    <property type="match status" value="1"/>
</dbReference>
<comment type="caution">
    <text evidence="2">The sequence shown here is derived from an EMBL/GenBank/DDBJ whole genome shotgun (WGS) entry which is preliminary data.</text>
</comment>
<dbReference type="GO" id="GO:0003677">
    <property type="term" value="F:DNA binding"/>
    <property type="evidence" value="ECO:0007669"/>
    <property type="project" value="UniProtKB-KW"/>
</dbReference>
<proteinExistence type="predicted"/>
<dbReference type="Proteomes" id="UP001482513">
    <property type="component" value="Unassembled WGS sequence"/>
</dbReference>
<dbReference type="InterPro" id="IPR005175">
    <property type="entry name" value="PPC_dom"/>
</dbReference>
<dbReference type="PANTHER" id="PTHR34988:SF1">
    <property type="entry name" value="DNA-BINDING PROTEIN"/>
    <property type="match status" value="1"/>
</dbReference>
<name>A0ABV0JXX3_9CYAN</name>
<gene>
    <name evidence="2" type="ORF">NC992_00650</name>
</gene>
<accession>A0ABV0JXX3</accession>
<dbReference type="EMBL" id="JAMPKX010000001">
    <property type="protein sequence ID" value="MEP0945369.1"/>
    <property type="molecule type" value="Genomic_DNA"/>
</dbReference>
<keyword evidence="2" id="KW-0238">DNA-binding</keyword>
<dbReference type="SUPFAM" id="SSF117856">
    <property type="entry name" value="AF0104/ALDC/Ptd012-like"/>
    <property type="match status" value="1"/>
</dbReference>
<organism evidence="2 3">
    <name type="scientific">Leptolyngbya subtilissima DQ-A4</name>
    <dbReference type="NCBI Taxonomy" id="2933933"/>
    <lineage>
        <taxon>Bacteria</taxon>
        <taxon>Bacillati</taxon>
        <taxon>Cyanobacteriota</taxon>
        <taxon>Cyanophyceae</taxon>
        <taxon>Leptolyngbyales</taxon>
        <taxon>Leptolyngbyaceae</taxon>
        <taxon>Leptolyngbya group</taxon>
        <taxon>Leptolyngbya</taxon>
    </lineage>
</organism>
<dbReference type="RefSeq" id="WP_190697992.1">
    <property type="nucleotide sequence ID" value="NZ_JAMPKX010000001.1"/>
</dbReference>
<dbReference type="PROSITE" id="PS51742">
    <property type="entry name" value="PPC"/>
    <property type="match status" value="1"/>
</dbReference>
<keyword evidence="3" id="KW-1185">Reference proteome</keyword>
<dbReference type="CDD" id="cd11378">
    <property type="entry name" value="DUF296"/>
    <property type="match status" value="1"/>
</dbReference>
<dbReference type="PANTHER" id="PTHR34988">
    <property type="entry name" value="PROTEIN, PUTATIVE-RELATED"/>
    <property type="match status" value="1"/>
</dbReference>
<evidence type="ECO:0000313" key="3">
    <source>
        <dbReference type="Proteomes" id="UP001482513"/>
    </source>
</evidence>
<reference evidence="2 3" key="1">
    <citation type="submission" date="2022-04" db="EMBL/GenBank/DDBJ databases">
        <title>Positive selection, recombination, and allopatry shape intraspecific diversity of widespread and dominant cyanobacteria.</title>
        <authorList>
            <person name="Wei J."/>
            <person name="Shu W."/>
            <person name="Hu C."/>
        </authorList>
    </citation>
    <scope>NUCLEOTIDE SEQUENCE [LARGE SCALE GENOMIC DNA]</scope>
    <source>
        <strain evidence="2 3">DQ-A4</strain>
    </source>
</reference>